<proteinExistence type="predicted"/>
<dbReference type="RefSeq" id="WP_183409328.1">
    <property type="nucleotide sequence ID" value="NZ_JACHWY010000001.1"/>
</dbReference>
<sequence>MSEILAADFDLPPGYRHWAGDKAEDNIGPFFCRSMAPNSDTALRLTEKHCNLFGITHGGVLMAFADYTLCLAALENEEQGCLTVTCDNQFIGSAKAGELLTGRGELIRRTRKLAFVRATLQVDDRIVLSSTATLKMLDQQAPGT</sequence>
<comment type="caution">
    <text evidence="2">The sequence shown here is derived from an EMBL/GenBank/DDBJ whole genome shotgun (WGS) entry which is preliminary data.</text>
</comment>
<evidence type="ECO:0000259" key="1">
    <source>
        <dbReference type="Pfam" id="PF03061"/>
    </source>
</evidence>
<feature type="domain" description="Thioesterase" evidence="1">
    <location>
        <begin position="53"/>
        <end position="125"/>
    </location>
</feature>
<accession>A0A7W4W393</accession>
<dbReference type="InterPro" id="IPR006683">
    <property type="entry name" value="Thioestr_dom"/>
</dbReference>
<gene>
    <name evidence="2" type="ORF">FHR99_000881</name>
</gene>
<dbReference type="AlphaFoldDB" id="A0A7W4W393"/>
<dbReference type="EMBL" id="JACHWY010000001">
    <property type="protein sequence ID" value="MBB3046645.1"/>
    <property type="molecule type" value="Genomic_DNA"/>
</dbReference>
<protein>
    <submittedName>
        <fullName evidence="2">Uncharacterized protein (TIGR00369 family)</fullName>
    </submittedName>
</protein>
<dbReference type="Pfam" id="PF03061">
    <property type="entry name" value="4HBT"/>
    <property type="match status" value="1"/>
</dbReference>
<evidence type="ECO:0000313" key="3">
    <source>
        <dbReference type="Proteomes" id="UP000537130"/>
    </source>
</evidence>
<evidence type="ECO:0000313" key="2">
    <source>
        <dbReference type="EMBL" id="MBB3046645.1"/>
    </source>
</evidence>
<reference evidence="2 3" key="1">
    <citation type="submission" date="2020-08" db="EMBL/GenBank/DDBJ databases">
        <title>Genomic Encyclopedia of Type Strains, Phase III (KMG-III): the genomes of soil and plant-associated and newly described type strains.</title>
        <authorList>
            <person name="Whitman W."/>
        </authorList>
    </citation>
    <scope>NUCLEOTIDE SEQUENCE [LARGE SCALE GENOMIC DNA]</scope>
    <source>
        <strain evidence="2 3">CECT 8654</strain>
    </source>
</reference>
<dbReference type="GO" id="GO:0016790">
    <property type="term" value="F:thiolester hydrolase activity"/>
    <property type="evidence" value="ECO:0007669"/>
    <property type="project" value="UniProtKB-ARBA"/>
</dbReference>
<dbReference type="CDD" id="cd03443">
    <property type="entry name" value="PaaI_thioesterase"/>
    <property type="match status" value="1"/>
</dbReference>
<dbReference type="Proteomes" id="UP000537130">
    <property type="component" value="Unassembled WGS sequence"/>
</dbReference>
<name>A0A7W4W393_9GAMM</name>
<dbReference type="Gene3D" id="3.10.129.10">
    <property type="entry name" value="Hotdog Thioesterase"/>
    <property type="match status" value="1"/>
</dbReference>
<keyword evidence="3" id="KW-1185">Reference proteome</keyword>
<dbReference type="InterPro" id="IPR029069">
    <property type="entry name" value="HotDog_dom_sf"/>
</dbReference>
<organism evidence="2 3">
    <name type="scientific">Litorivivens lipolytica</name>
    <dbReference type="NCBI Taxonomy" id="1524264"/>
    <lineage>
        <taxon>Bacteria</taxon>
        <taxon>Pseudomonadati</taxon>
        <taxon>Pseudomonadota</taxon>
        <taxon>Gammaproteobacteria</taxon>
        <taxon>Litorivivens</taxon>
    </lineage>
</organism>
<dbReference type="SUPFAM" id="SSF54637">
    <property type="entry name" value="Thioesterase/thiol ester dehydrase-isomerase"/>
    <property type="match status" value="1"/>
</dbReference>